<dbReference type="SUPFAM" id="SSF52402">
    <property type="entry name" value="Adenine nucleotide alpha hydrolases-like"/>
    <property type="match status" value="1"/>
</dbReference>
<dbReference type="PANTHER" id="PTHR31964">
    <property type="entry name" value="ADENINE NUCLEOTIDE ALPHA HYDROLASES-LIKE SUPERFAMILY PROTEIN"/>
    <property type="match status" value="1"/>
</dbReference>
<feature type="domain" description="UspA" evidence="1">
    <location>
        <begin position="31"/>
        <end position="171"/>
    </location>
</feature>
<gene>
    <name evidence="2" type="ORF">DM01DRAFT_323582</name>
</gene>
<evidence type="ECO:0000259" key="1">
    <source>
        <dbReference type="Pfam" id="PF00582"/>
    </source>
</evidence>
<keyword evidence="2" id="KW-0378">Hydrolase</keyword>
<dbReference type="AlphaFoldDB" id="A0A1X2GVQ3"/>
<dbReference type="CDD" id="cd23659">
    <property type="entry name" value="USP_At3g01520-like"/>
    <property type="match status" value="1"/>
</dbReference>
<dbReference type="Proteomes" id="UP000242146">
    <property type="component" value="Unassembled WGS sequence"/>
</dbReference>
<dbReference type="InterPro" id="IPR006015">
    <property type="entry name" value="Universal_stress_UspA"/>
</dbReference>
<dbReference type="STRING" id="101127.A0A1X2GVQ3"/>
<reference evidence="2 3" key="1">
    <citation type="submission" date="2016-07" db="EMBL/GenBank/DDBJ databases">
        <title>Pervasive Adenine N6-methylation of Active Genes in Fungi.</title>
        <authorList>
            <consortium name="DOE Joint Genome Institute"/>
            <person name="Mondo S.J."/>
            <person name="Dannebaum R.O."/>
            <person name="Kuo R.C."/>
            <person name="Labutti K."/>
            <person name="Haridas S."/>
            <person name="Kuo A."/>
            <person name="Salamov A."/>
            <person name="Ahrendt S.R."/>
            <person name="Lipzen A."/>
            <person name="Sullivan W."/>
            <person name="Andreopoulos W.B."/>
            <person name="Clum A."/>
            <person name="Lindquist E."/>
            <person name="Daum C."/>
            <person name="Ramamoorthy G.K."/>
            <person name="Gryganskyi A."/>
            <person name="Culley D."/>
            <person name="Magnuson J.K."/>
            <person name="James T.Y."/>
            <person name="O'Malley M.A."/>
            <person name="Stajich J.E."/>
            <person name="Spatafora J.W."/>
            <person name="Visel A."/>
            <person name="Grigoriev I.V."/>
        </authorList>
    </citation>
    <scope>NUCLEOTIDE SEQUENCE [LARGE SCALE GENOMIC DNA]</scope>
    <source>
        <strain evidence="2 3">NRRL 3301</strain>
    </source>
</reference>
<keyword evidence="3" id="KW-1185">Reference proteome</keyword>
<evidence type="ECO:0000313" key="2">
    <source>
        <dbReference type="EMBL" id="ORX62100.1"/>
    </source>
</evidence>
<dbReference type="InterPro" id="IPR006016">
    <property type="entry name" value="UspA"/>
</dbReference>
<dbReference type="InterPro" id="IPR014729">
    <property type="entry name" value="Rossmann-like_a/b/a_fold"/>
</dbReference>
<dbReference type="Pfam" id="PF00582">
    <property type="entry name" value="Usp"/>
    <property type="match status" value="1"/>
</dbReference>
<dbReference type="PRINTS" id="PR01438">
    <property type="entry name" value="UNVRSLSTRESS"/>
</dbReference>
<dbReference type="PANTHER" id="PTHR31964:SF140">
    <property type="entry name" value="UNIVERSAL STRESS PROTEIN FAMILY PROTEIN"/>
    <property type="match status" value="1"/>
</dbReference>
<dbReference type="OrthoDB" id="843225at2759"/>
<dbReference type="EMBL" id="MCGT01000002">
    <property type="protein sequence ID" value="ORX62100.1"/>
    <property type="molecule type" value="Genomic_DNA"/>
</dbReference>
<protein>
    <submittedName>
        <fullName evidence="2">Adenine nucleotide alpha hydrolases-like protein</fullName>
    </submittedName>
</protein>
<proteinExistence type="predicted"/>
<comment type="caution">
    <text evidence="2">The sequence shown here is derived from an EMBL/GenBank/DDBJ whole genome shotgun (WGS) entry which is preliminary data.</text>
</comment>
<evidence type="ECO:0000313" key="3">
    <source>
        <dbReference type="Proteomes" id="UP000242146"/>
    </source>
</evidence>
<dbReference type="Gene3D" id="3.40.50.620">
    <property type="entry name" value="HUPs"/>
    <property type="match status" value="1"/>
</dbReference>
<sequence length="189" mass="21574">MSSTEQPLSKRDQLIEKFSRDENSQRNLDRVVVVAIDPKSAEYVFEWAVKQFIRPEKDLVVLVHTRVMEPSAVAPFVDNSGMVEESDDRKRQESVKLLREFAHKLREQSIACQAIAMIGNPQDEILRKISEVKADVLLMGSRKLGKVKRVLLGSVSTYCVQNCPCSVIIARPNEDDAPKETKRRRSIFF</sequence>
<name>A0A1X2GVQ3_9FUNG</name>
<accession>A0A1X2GVQ3</accession>
<organism evidence="2 3">
    <name type="scientific">Hesseltinella vesiculosa</name>
    <dbReference type="NCBI Taxonomy" id="101127"/>
    <lineage>
        <taxon>Eukaryota</taxon>
        <taxon>Fungi</taxon>
        <taxon>Fungi incertae sedis</taxon>
        <taxon>Mucoromycota</taxon>
        <taxon>Mucoromycotina</taxon>
        <taxon>Mucoromycetes</taxon>
        <taxon>Mucorales</taxon>
        <taxon>Cunninghamellaceae</taxon>
        <taxon>Hesseltinella</taxon>
    </lineage>
</organism>
<dbReference type="GO" id="GO:0016787">
    <property type="term" value="F:hydrolase activity"/>
    <property type="evidence" value="ECO:0007669"/>
    <property type="project" value="UniProtKB-KW"/>
</dbReference>